<organism evidence="2 3">
    <name type="scientific">Trifolium subterraneum</name>
    <name type="common">Subterranean clover</name>
    <dbReference type="NCBI Taxonomy" id="3900"/>
    <lineage>
        <taxon>Eukaryota</taxon>
        <taxon>Viridiplantae</taxon>
        <taxon>Streptophyta</taxon>
        <taxon>Embryophyta</taxon>
        <taxon>Tracheophyta</taxon>
        <taxon>Spermatophyta</taxon>
        <taxon>Magnoliopsida</taxon>
        <taxon>eudicotyledons</taxon>
        <taxon>Gunneridae</taxon>
        <taxon>Pentapetalae</taxon>
        <taxon>rosids</taxon>
        <taxon>fabids</taxon>
        <taxon>Fabales</taxon>
        <taxon>Fabaceae</taxon>
        <taxon>Papilionoideae</taxon>
        <taxon>50 kb inversion clade</taxon>
        <taxon>NPAAA clade</taxon>
        <taxon>Hologalegina</taxon>
        <taxon>IRL clade</taxon>
        <taxon>Trifolieae</taxon>
        <taxon>Trifolium</taxon>
    </lineage>
</organism>
<dbReference type="Pfam" id="PF02458">
    <property type="entry name" value="Transferase"/>
    <property type="match status" value="1"/>
</dbReference>
<dbReference type="EMBL" id="DF973531">
    <property type="protein sequence ID" value="GAU33568.1"/>
    <property type="molecule type" value="Genomic_DNA"/>
</dbReference>
<evidence type="ECO:0000256" key="1">
    <source>
        <dbReference type="ARBA" id="ARBA00022679"/>
    </source>
</evidence>
<dbReference type="GO" id="GO:0016740">
    <property type="term" value="F:transferase activity"/>
    <property type="evidence" value="ECO:0007669"/>
    <property type="project" value="UniProtKB-KW"/>
</dbReference>
<name>A0A2Z6MMM6_TRISU</name>
<keyword evidence="1" id="KW-0808">Transferase</keyword>
<dbReference type="OrthoDB" id="1862401at2759"/>
<dbReference type="AlphaFoldDB" id="A0A2Z6MMM6"/>
<dbReference type="InterPro" id="IPR051283">
    <property type="entry name" value="Sec_Metabolite_Acyltrans"/>
</dbReference>
<dbReference type="PANTHER" id="PTHR31896:SF43">
    <property type="entry name" value="PROTEIN ENHANCED PSEUDOMONAS SUSCEPTIBILITY 1"/>
    <property type="match status" value="1"/>
</dbReference>
<dbReference type="Proteomes" id="UP000242715">
    <property type="component" value="Unassembled WGS sequence"/>
</dbReference>
<dbReference type="Gene3D" id="3.30.559.10">
    <property type="entry name" value="Chloramphenicol acetyltransferase-like domain"/>
    <property type="match status" value="2"/>
</dbReference>
<dbReference type="PANTHER" id="PTHR31896">
    <property type="entry name" value="FAMILY REGULATORY PROTEIN, PUTATIVE (AFU_ORTHOLOGUE AFUA_3G14730)-RELATED"/>
    <property type="match status" value="1"/>
</dbReference>
<dbReference type="InterPro" id="IPR023213">
    <property type="entry name" value="CAT-like_dom_sf"/>
</dbReference>
<protein>
    <recommendedName>
        <fullName evidence="4">Acetyltransferase</fullName>
    </recommendedName>
</protein>
<proteinExistence type="predicted"/>
<evidence type="ECO:0000313" key="2">
    <source>
        <dbReference type="EMBL" id="GAU33568.1"/>
    </source>
</evidence>
<evidence type="ECO:0008006" key="4">
    <source>
        <dbReference type="Google" id="ProtNLM"/>
    </source>
</evidence>
<keyword evidence="3" id="KW-1185">Reference proteome</keyword>
<evidence type="ECO:0000313" key="3">
    <source>
        <dbReference type="Proteomes" id="UP000242715"/>
    </source>
</evidence>
<sequence>MGVVRILSSDAVKASKSCNHTIDLTPWDLQFLTATPNKKGLLFHHQKVANQIQRLRHSLSSSLASFQPLAGCLEITEHEDNVASCSIKCNNVGALFIHAAAENTYVADIDGPTYVPSIVDSFFAYNGVRNYEGTSQPLLAVQVTELVDGIFVGCTFNHVAVDGNSMWHFINSWAEISRGSCDQISKPPILEHWFPNGIKRPIQFPFTMEPQNNPSDTLSFSSFDEEKLCLSERLFHFKKEKIMKLKSKVNAEIGSSSSSSSNNKISSLQALLTHLWCSVIRSKKIDPKEEVHLIFMIGVRPRFVPSLLEDYFGNAIIGCGIKMKVGELLKEGGQCKGALEMNKLIASHSNEMLKKHYESWLKNPSFVRLADMTNNNFLAIGHSPWFDVYGNDFGWGKPVAVHNGNKINGLVNVFAGIEEGSIDLRVCLPYKNLEAMGNDPQFMAIVSN</sequence>
<reference evidence="3" key="1">
    <citation type="journal article" date="2017" name="Front. Plant Sci.">
        <title>Climate Clever Clovers: New Paradigm to Reduce the Environmental Footprint of Ruminants by Breeding Low Methanogenic Forages Utilizing Haplotype Variation.</title>
        <authorList>
            <person name="Kaur P."/>
            <person name="Appels R."/>
            <person name="Bayer P.E."/>
            <person name="Keeble-Gagnere G."/>
            <person name="Wang J."/>
            <person name="Hirakawa H."/>
            <person name="Shirasawa K."/>
            <person name="Vercoe P."/>
            <person name="Stefanova K."/>
            <person name="Durmic Z."/>
            <person name="Nichols P."/>
            <person name="Revell C."/>
            <person name="Isobe S.N."/>
            <person name="Edwards D."/>
            <person name="Erskine W."/>
        </authorList>
    </citation>
    <scope>NUCLEOTIDE SEQUENCE [LARGE SCALE GENOMIC DNA]</scope>
    <source>
        <strain evidence="3">cv. Daliak</strain>
    </source>
</reference>
<accession>A0A2Z6MMM6</accession>
<gene>
    <name evidence="2" type="ORF">TSUD_143600</name>
</gene>